<dbReference type="EMBL" id="NHPJ01000058">
    <property type="protein sequence ID" value="OYR57749.1"/>
    <property type="molecule type" value="Genomic_DNA"/>
</dbReference>
<dbReference type="Pfam" id="PF24036">
    <property type="entry name" value="DUF7345"/>
    <property type="match status" value="1"/>
</dbReference>
<comment type="caution">
    <text evidence="5">The sequence shown here is derived from an EMBL/GenBank/DDBJ whole genome shotgun (WGS) entry which is preliminary data.</text>
</comment>
<accession>A0A256IMG4</accession>
<evidence type="ECO:0008006" key="7">
    <source>
        <dbReference type="Google" id="ProtNLM"/>
    </source>
</evidence>
<feature type="compositionally biased region" description="Basic and acidic residues" evidence="1">
    <location>
        <begin position="307"/>
        <end position="316"/>
    </location>
</feature>
<evidence type="ECO:0000313" key="6">
    <source>
        <dbReference type="Proteomes" id="UP000216308"/>
    </source>
</evidence>
<feature type="transmembrane region" description="Helical" evidence="2">
    <location>
        <begin position="269"/>
        <end position="290"/>
    </location>
</feature>
<evidence type="ECO:0000256" key="2">
    <source>
        <dbReference type="SAM" id="Phobius"/>
    </source>
</evidence>
<feature type="compositionally biased region" description="Low complexity" evidence="1">
    <location>
        <begin position="28"/>
        <end position="45"/>
    </location>
</feature>
<keyword evidence="2" id="KW-0812">Transmembrane</keyword>
<evidence type="ECO:0000256" key="1">
    <source>
        <dbReference type="SAM" id="MobiDB-lite"/>
    </source>
</evidence>
<feature type="domain" description="DUF7343" evidence="3">
    <location>
        <begin position="345"/>
        <end position="406"/>
    </location>
</feature>
<evidence type="ECO:0000259" key="4">
    <source>
        <dbReference type="Pfam" id="PF24036"/>
    </source>
</evidence>
<dbReference type="OrthoDB" id="147932at2157"/>
<dbReference type="RefSeq" id="WP_094530780.1">
    <property type="nucleotide sequence ID" value="NZ_NHPJ01000058.1"/>
</dbReference>
<keyword evidence="2" id="KW-0472">Membrane</keyword>
<dbReference type="Proteomes" id="UP000216308">
    <property type="component" value="Unassembled WGS sequence"/>
</dbReference>
<dbReference type="InterPro" id="IPR036390">
    <property type="entry name" value="WH_DNA-bd_sf"/>
</dbReference>
<feature type="domain" description="DUF7345" evidence="4">
    <location>
        <begin position="67"/>
        <end position="220"/>
    </location>
</feature>
<dbReference type="Pfam" id="PF24034">
    <property type="entry name" value="DUF7343"/>
    <property type="match status" value="1"/>
</dbReference>
<evidence type="ECO:0000259" key="3">
    <source>
        <dbReference type="Pfam" id="PF24034"/>
    </source>
</evidence>
<gene>
    <name evidence="5" type="ORF">DJ70_05165</name>
</gene>
<proteinExistence type="predicted"/>
<evidence type="ECO:0000313" key="5">
    <source>
        <dbReference type="EMBL" id="OYR57749.1"/>
    </source>
</evidence>
<dbReference type="InterPro" id="IPR055769">
    <property type="entry name" value="DUF7345"/>
</dbReference>
<organism evidence="5 6">
    <name type="scientific">Halorubrum halodurans</name>
    <dbReference type="NCBI Taxonomy" id="1383851"/>
    <lineage>
        <taxon>Archaea</taxon>
        <taxon>Methanobacteriati</taxon>
        <taxon>Methanobacteriota</taxon>
        <taxon>Stenosarchaea group</taxon>
        <taxon>Halobacteria</taxon>
        <taxon>Halobacteriales</taxon>
        <taxon>Haloferacaceae</taxon>
        <taxon>Halorubrum</taxon>
    </lineage>
</organism>
<dbReference type="InterPro" id="IPR055767">
    <property type="entry name" value="DUF7343"/>
</dbReference>
<dbReference type="SUPFAM" id="SSF46785">
    <property type="entry name" value="Winged helix' DNA-binding domain"/>
    <property type="match status" value="1"/>
</dbReference>
<feature type="compositionally biased region" description="Acidic residues" evidence="1">
    <location>
        <begin position="327"/>
        <end position="342"/>
    </location>
</feature>
<keyword evidence="2" id="KW-1133">Transmembrane helix</keyword>
<feature type="region of interest" description="Disordered" evidence="1">
    <location>
        <begin position="402"/>
        <end position="425"/>
    </location>
</feature>
<dbReference type="AlphaFoldDB" id="A0A256IMG4"/>
<feature type="region of interest" description="Disordered" evidence="1">
    <location>
        <begin position="28"/>
        <end position="60"/>
    </location>
</feature>
<reference evidence="5 6" key="1">
    <citation type="journal article" date="2014" name="Front. Microbiol.">
        <title>Population and genomic analysis of the genus Halorubrum.</title>
        <authorList>
            <person name="Fullmer M.S."/>
            <person name="Soucy S.M."/>
            <person name="Swithers K.S."/>
            <person name="Makkay A.M."/>
            <person name="Wheeler R."/>
            <person name="Ventosa A."/>
            <person name="Gogarten J.P."/>
            <person name="Papke R.T."/>
        </authorList>
    </citation>
    <scope>NUCLEOTIDE SEQUENCE [LARGE SCALE GENOMIC DNA]</scope>
    <source>
        <strain evidence="5 6">Cb34</strain>
    </source>
</reference>
<name>A0A256IMG4_9EURY</name>
<protein>
    <recommendedName>
        <fullName evidence="7">HTH iclR-type domain-containing protein</fullName>
    </recommendedName>
</protein>
<feature type="region of interest" description="Disordered" evidence="1">
    <location>
        <begin position="298"/>
        <end position="342"/>
    </location>
</feature>
<keyword evidence="6" id="KW-1185">Reference proteome</keyword>
<sequence>MRNPAIRVLLAAFLAVALVAGSGLVVGEPAPSSQPSPAASTPASSIGTDPAAQVSGTAVPTGETRIRIDLQPDRDARWRVVVRYEFADPNRTAAFETVGERFVDGEAGPSPGLFERFAEAASRNTDREMSVVDVEREYVVIEDPETAEDAGTGTGGADPVDSGEVAAVGELRLTFVWTEFLAEDGEDLVLGDALTTADNGTWLRSLESGQTVEVTTPEGYSISGTPGANVRLEDNAVVIEGPRVFAGDDRVAVVYGPAPATPAGETPPWTLLAGAIVLAAVVIAGGLVGYRRFGSDDPAPAGTDGSDPGHDTETRTGGESGAVGTDPNDEPDDEAGDEVEEDLSLLSDEERVERLLDRNGGRMRQADIVAETGWSDAKVSQLLSAMADEGRVEKLRLGRENLISLPDGESDGTADANGADGDDGS</sequence>